<protein>
    <submittedName>
        <fullName evidence="1">Uncharacterized protein</fullName>
    </submittedName>
</protein>
<dbReference type="AlphaFoldDB" id="A0AAW9Q2J7"/>
<proteinExistence type="predicted"/>
<keyword evidence="2" id="KW-1185">Reference proteome</keyword>
<dbReference type="RefSeq" id="WP_330483548.1">
    <property type="nucleotide sequence ID" value="NZ_JAZBJZ010000033.1"/>
</dbReference>
<name>A0AAW9Q2J7_9CYAN</name>
<reference evidence="1" key="1">
    <citation type="submission" date="2024-01" db="EMBL/GenBank/DDBJ databases">
        <title>Bank of Algae and Cyanobacteria of the Azores (BACA) strain genomes.</title>
        <authorList>
            <person name="Luz R."/>
            <person name="Cordeiro R."/>
            <person name="Fonseca A."/>
            <person name="Goncalves V."/>
        </authorList>
    </citation>
    <scope>NUCLEOTIDE SEQUENCE</scope>
    <source>
        <strain evidence="1">BACA0141</strain>
    </source>
</reference>
<accession>A0AAW9Q2J7</accession>
<evidence type="ECO:0000313" key="1">
    <source>
        <dbReference type="EMBL" id="MEE3717121.1"/>
    </source>
</evidence>
<evidence type="ECO:0000313" key="2">
    <source>
        <dbReference type="Proteomes" id="UP001333818"/>
    </source>
</evidence>
<dbReference type="Proteomes" id="UP001333818">
    <property type="component" value="Unassembled WGS sequence"/>
</dbReference>
<gene>
    <name evidence="1" type="ORF">V2H45_10225</name>
</gene>
<comment type="caution">
    <text evidence="1">The sequence shown here is derived from an EMBL/GenBank/DDBJ whole genome shotgun (WGS) entry which is preliminary data.</text>
</comment>
<organism evidence="1 2">
    <name type="scientific">Tumidithrix elongata BACA0141</name>
    <dbReference type="NCBI Taxonomy" id="2716417"/>
    <lineage>
        <taxon>Bacteria</taxon>
        <taxon>Bacillati</taxon>
        <taxon>Cyanobacteriota</taxon>
        <taxon>Cyanophyceae</taxon>
        <taxon>Pseudanabaenales</taxon>
        <taxon>Pseudanabaenaceae</taxon>
        <taxon>Tumidithrix</taxon>
        <taxon>Tumidithrix elongata</taxon>
    </lineage>
</organism>
<sequence>MQVTVEIPDEIMLQLNQTGLSVQDLIMQAIQRHIYKEVPLVQTQTWQLCGGLQVEKELNVHNYLDAVTNYAENIDDVF</sequence>
<dbReference type="EMBL" id="JAZBJZ010000033">
    <property type="protein sequence ID" value="MEE3717121.1"/>
    <property type="molecule type" value="Genomic_DNA"/>
</dbReference>